<organism evidence="2 3">
    <name type="scientific">Tenebrio molitor</name>
    <name type="common">Yellow mealworm beetle</name>
    <dbReference type="NCBI Taxonomy" id="7067"/>
    <lineage>
        <taxon>Eukaryota</taxon>
        <taxon>Metazoa</taxon>
        <taxon>Ecdysozoa</taxon>
        <taxon>Arthropoda</taxon>
        <taxon>Hexapoda</taxon>
        <taxon>Insecta</taxon>
        <taxon>Pterygota</taxon>
        <taxon>Neoptera</taxon>
        <taxon>Endopterygota</taxon>
        <taxon>Coleoptera</taxon>
        <taxon>Polyphaga</taxon>
        <taxon>Cucujiformia</taxon>
        <taxon>Tenebrionidae</taxon>
        <taxon>Tenebrio</taxon>
    </lineage>
</organism>
<gene>
    <name evidence="2" type="ORF">GEV33_002828</name>
</gene>
<protein>
    <submittedName>
        <fullName evidence="2">Uncharacterized protein</fullName>
    </submittedName>
</protein>
<dbReference type="EMBL" id="JABDTM020013176">
    <property type="protein sequence ID" value="KAH0819963.1"/>
    <property type="molecule type" value="Genomic_DNA"/>
</dbReference>
<dbReference type="Proteomes" id="UP000719412">
    <property type="component" value="Unassembled WGS sequence"/>
</dbReference>
<dbReference type="AlphaFoldDB" id="A0A8J6HUR6"/>
<proteinExistence type="predicted"/>
<feature type="compositionally biased region" description="Basic and acidic residues" evidence="1">
    <location>
        <begin position="427"/>
        <end position="445"/>
    </location>
</feature>
<evidence type="ECO:0000256" key="1">
    <source>
        <dbReference type="SAM" id="MobiDB-lite"/>
    </source>
</evidence>
<evidence type="ECO:0000313" key="3">
    <source>
        <dbReference type="Proteomes" id="UP000719412"/>
    </source>
</evidence>
<reference evidence="2" key="2">
    <citation type="submission" date="2021-08" db="EMBL/GenBank/DDBJ databases">
        <authorList>
            <person name="Eriksson T."/>
        </authorList>
    </citation>
    <scope>NUCLEOTIDE SEQUENCE</scope>
    <source>
        <strain evidence="2">Stoneville</strain>
        <tissue evidence="2">Whole head</tissue>
    </source>
</reference>
<sequence>MSDAIENETHCTPPKLTQIAANSMQDLIPPKSRKESETICTKSISLSQHEADNPGNLRVEGLQGPATAFRTAEAATSEIAELDIQSERTHSPGARPITSSAGQGFAGSLVYTVQLIIIVFGGLARCITSPHAADGTAVLPTHTHCYTEPSSTYSHTCAPHLGLASPEDKHSLRESGGIPVTRPPPEDGCAPGDIPVIRISGPSVNQSGLDDGAVLQSDFYGSAIAPQYLTGVINKQLSAMTIRWTPRQDQLFKSSGPIKVWASKMEDGWESHVSPLVMGVGMGDLQGMGEMQAPGQEMPVEMNMPHQHHQELASHPELNPAIHQDIEQDLGREMGRNDMRSHHEGLGGHDDYFSHQELAQINLFLTKIKRRHGIEAAKDFTPLGFKMLTNKKICVVTTTNHYFAIVSDSESKDDESDENILGTARNGSHEKSTMKVNDEAVRKEVSISTYE</sequence>
<reference evidence="2" key="1">
    <citation type="journal article" date="2020" name="J Insects Food Feed">
        <title>The yellow mealworm (Tenebrio molitor) genome: a resource for the emerging insects as food and feed industry.</title>
        <authorList>
            <person name="Eriksson T."/>
            <person name="Andere A."/>
            <person name="Kelstrup H."/>
            <person name="Emery V."/>
            <person name="Picard C."/>
        </authorList>
    </citation>
    <scope>NUCLEOTIDE SEQUENCE</scope>
    <source>
        <strain evidence="2">Stoneville</strain>
        <tissue evidence="2">Whole head</tissue>
    </source>
</reference>
<feature type="region of interest" description="Disordered" evidence="1">
    <location>
        <begin position="409"/>
        <end position="451"/>
    </location>
</feature>
<feature type="region of interest" description="Disordered" evidence="1">
    <location>
        <begin position="168"/>
        <end position="187"/>
    </location>
</feature>
<keyword evidence="3" id="KW-1185">Reference proteome</keyword>
<comment type="caution">
    <text evidence="2">The sequence shown here is derived from an EMBL/GenBank/DDBJ whole genome shotgun (WGS) entry which is preliminary data.</text>
</comment>
<name>A0A8J6HUR6_TENMO</name>
<accession>A0A8J6HUR6</accession>
<evidence type="ECO:0000313" key="2">
    <source>
        <dbReference type="EMBL" id="KAH0819963.1"/>
    </source>
</evidence>